<dbReference type="EMBL" id="JQ686691">
    <property type="protein sequence ID" value="AGA60309.1"/>
    <property type="molecule type" value="mRNA"/>
</dbReference>
<sequence length="369" mass="41873">MKTKNNDLILDKNNFNHDAYRRMRVSHSAEALEGQELVDYVNGRQNLRTATSNNKFAKYTKEEKKQLMGVLNVRNPIKARRNMSPTRYMDIQLPESFDSRKQWGSMCRSVTEVRDQSSCGSCWSFGAVEAMSDRICIHSNGSIQVDLSAKDLLSCCKACGFGCNGGEPFEAWSFWHTSGIVTGSNYTTKKGCQPYTFPECEHHSTKAHFKPCPKELYPTPKCEKTCQEGYDKEYNADKYYGQEPYAVDEDQEAIKKELYLNGPLEVSFEVYDDFLTYSGGVYVHQGGRIDGGHAVKLVGWGTENEVPYWIVANSWNTDFGEDGYFRILRGSNECGIEFGVVGGLPDLKRSPHRVHYHHHHSSASSYDIF</sequence>
<dbReference type="CDD" id="cd02620">
    <property type="entry name" value="Peptidase_C1A_CathepsinB"/>
    <property type="match status" value="1"/>
</dbReference>
<dbReference type="GO" id="GO:0008234">
    <property type="term" value="F:cysteine-type peptidase activity"/>
    <property type="evidence" value="ECO:0007669"/>
    <property type="project" value="UniProtKB-KW"/>
</dbReference>
<evidence type="ECO:0000256" key="7">
    <source>
        <dbReference type="ARBA" id="ARBA00023157"/>
    </source>
</evidence>
<dbReference type="PROSITE" id="PS00640">
    <property type="entry name" value="THIOL_PROTEASE_ASN"/>
    <property type="match status" value="1"/>
</dbReference>
<dbReference type="InterPro" id="IPR025660">
    <property type="entry name" value="Pept_his_AS"/>
</dbReference>
<dbReference type="SMART" id="SM00645">
    <property type="entry name" value="Pept_C1"/>
    <property type="match status" value="1"/>
</dbReference>
<keyword evidence="3" id="KW-0732">Signal</keyword>
<gene>
    <name evidence="9" type="primary">CYS</name>
</gene>
<proteinExistence type="evidence at transcript level"/>
<dbReference type="InterPro" id="IPR000668">
    <property type="entry name" value="Peptidase_C1A_C"/>
</dbReference>
<dbReference type="PROSITE" id="PS00139">
    <property type="entry name" value="THIOL_PROTEASE_CYS"/>
    <property type="match status" value="1"/>
</dbReference>
<dbReference type="Gene3D" id="3.90.70.10">
    <property type="entry name" value="Cysteine proteinases"/>
    <property type="match status" value="1"/>
</dbReference>
<dbReference type="InterPro" id="IPR025661">
    <property type="entry name" value="Pept_asp_AS"/>
</dbReference>
<dbReference type="Pfam" id="PF00112">
    <property type="entry name" value="Peptidase_C1"/>
    <property type="match status" value="1"/>
</dbReference>
<dbReference type="PANTHER" id="PTHR12411">
    <property type="entry name" value="CYSTEINE PROTEASE FAMILY C1-RELATED"/>
    <property type="match status" value="1"/>
</dbReference>
<reference evidence="9" key="1">
    <citation type="submission" date="2012-02" db="EMBL/GenBank/DDBJ databases">
        <title>Cloning and sequence analysis of the cDNA for cathepsin B-like cysteine proteinase of Aphelenchoides besseyi.</title>
        <authorList>
            <person name="Xie H."/>
            <person name="Cheng X."/>
        </authorList>
    </citation>
    <scope>NUCLEOTIDE SEQUENCE</scope>
</reference>
<dbReference type="MEROPS" id="C01.A51"/>
<keyword evidence="6" id="KW-0865">Zymogen</keyword>
<evidence type="ECO:0000256" key="2">
    <source>
        <dbReference type="ARBA" id="ARBA00022670"/>
    </source>
</evidence>
<dbReference type="FunFam" id="3.90.70.10:FF:000031">
    <property type="entry name" value="Cathepsin B"/>
    <property type="match status" value="1"/>
</dbReference>
<organism evidence="9">
    <name type="scientific">Aphelenchoides besseyi</name>
    <dbReference type="NCBI Taxonomy" id="269767"/>
    <lineage>
        <taxon>Eukaryota</taxon>
        <taxon>Metazoa</taxon>
        <taxon>Ecdysozoa</taxon>
        <taxon>Nematoda</taxon>
        <taxon>Chromadorea</taxon>
        <taxon>Rhabditida</taxon>
        <taxon>Tylenchina</taxon>
        <taxon>Tylenchomorpha</taxon>
        <taxon>Aphelenchoidea</taxon>
        <taxon>Aphelenchoididae</taxon>
        <taxon>Aphelenchoides</taxon>
    </lineage>
</organism>
<dbReference type="GO" id="GO:0006508">
    <property type="term" value="P:proteolysis"/>
    <property type="evidence" value="ECO:0007669"/>
    <property type="project" value="UniProtKB-KW"/>
</dbReference>
<keyword evidence="4" id="KW-0378">Hydrolase</keyword>
<keyword evidence="7" id="KW-1015">Disulfide bond</keyword>
<evidence type="ECO:0000256" key="1">
    <source>
        <dbReference type="ARBA" id="ARBA00008455"/>
    </source>
</evidence>
<keyword evidence="2" id="KW-0645">Protease</keyword>
<dbReference type="SUPFAM" id="SSF54001">
    <property type="entry name" value="Cysteine proteinases"/>
    <property type="match status" value="1"/>
</dbReference>
<dbReference type="InterPro" id="IPR000169">
    <property type="entry name" value="Pept_cys_AS"/>
</dbReference>
<dbReference type="PRINTS" id="PR00705">
    <property type="entry name" value="PAPAIN"/>
</dbReference>
<evidence type="ECO:0000256" key="5">
    <source>
        <dbReference type="ARBA" id="ARBA00022807"/>
    </source>
</evidence>
<dbReference type="InterPro" id="IPR013128">
    <property type="entry name" value="Peptidase_C1A"/>
</dbReference>
<evidence type="ECO:0000256" key="3">
    <source>
        <dbReference type="ARBA" id="ARBA00022729"/>
    </source>
</evidence>
<evidence type="ECO:0000256" key="4">
    <source>
        <dbReference type="ARBA" id="ARBA00022801"/>
    </source>
</evidence>
<comment type="similarity">
    <text evidence="1">Belongs to the peptidase C1 family.</text>
</comment>
<keyword evidence="5" id="KW-0788">Thiol protease</keyword>
<accession>V9LYM6</accession>
<name>V9LYM6_9BILA</name>
<evidence type="ECO:0000259" key="8">
    <source>
        <dbReference type="SMART" id="SM00645"/>
    </source>
</evidence>
<dbReference type="PROSITE" id="PS00639">
    <property type="entry name" value="THIOL_PROTEASE_HIS"/>
    <property type="match status" value="1"/>
</dbReference>
<protein>
    <submittedName>
        <fullName evidence="9">Cathepsin B-like cysteine proteinase</fullName>
    </submittedName>
</protein>
<dbReference type="InterPro" id="IPR038765">
    <property type="entry name" value="Papain-like_cys_pep_sf"/>
</dbReference>
<evidence type="ECO:0000256" key="6">
    <source>
        <dbReference type="ARBA" id="ARBA00023145"/>
    </source>
</evidence>
<dbReference type="AlphaFoldDB" id="V9LYM6"/>
<evidence type="ECO:0000313" key="9">
    <source>
        <dbReference type="EMBL" id="AGA60309.1"/>
    </source>
</evidence>
<feature type="domain" description="Peptidase C1A papain C-terminal" evidence="8">
    <location>
        <begin position="93"/>
        <end position="344"/>
    </location>
</feature>